<comment type="caution">
    <text evidence="1">The sequence shown here is derived from an EMBL/GenBank/DDBJ whole genome shotgun (WGS) entry which is preliminary data.</text>
</comment>
<name>A0AAE3QRQ1_9BACT</name>
<proteinExistence type="predicted"/>
<sequence length="143" mass="16520">MSKDKIHTTNYFDTFIEVAEDTKVSCGTIPKSKGDNKTVAELQYELLVNSPYTFTSDDLFFQLFANRNNLTEHEYEEARKNFFSKAQPCFRSSPFTKIYGYGFGVHSDSEGKVAIVGMETERYQKLQSDPKIKKLKAMRTTRR</sequence>
<gene>
    <name evidence="1" type="ORF">QNI16_15780</name>
</gene>
<dbReference type="Pfam" id="PF19654">
    <property type="entry name" value="DUF6157"/>
    <property type="match status" value="1"/>
</dbReference>
<dbReference type="Proteomes" id="UP001241110">
    <property type="component" value="Unassembled WGS sequence"/>
</dbReference>
<organism evidence="1 2">
    <name type="scientific">Xanthocytophaga flava</name>
    <dbReference type="NCBI Taxonomy" id="3048013"/>
    <lineage>
        <taxon>Bacteria</taxon>
        <taxon>Pseudomonadati</taxon>
        <taxon>Bacteroidota</taxon>
        <taxon>Cytophagia</taxon>
        <taxon>Cytophagales</taxon>
        <taxon>Rhodocytophagaceae</taxon>
        <taxon>Xanthocytophaga</taxon>
    </lineage>
</organism>
<dbReference type="EMBL" id="JASJOS010000006">
    <property type="protein sequence ID" value="MDJ1481961.1"/>
    <property type="molecule type" value="Genomic_DNA"/>
</dbReference>
<reference evidence="1" key="1">
    <citation type="submission" date="2023-05" db="EMBL/GenBank/DDBJ databases">
        <authorList>
            <person name="Zhang X."/>
        </authorList>
    </citation>
    <scope>NUCLEOTIDE SEQUENCE</scope>
    <source>
        <strain evidence="1">YF14B1</strain>
    </source>
</reference>
<evidence type="ECO:0000313" key="1">
    <source>
        <dbReference type="EMBL" id="MDJ1481961.1"/>
    </source>
</evidence>
<dbReference type="AlphaFoldDB" id="A0AAE3QRQ1"/>
<evidence type="ECO:0000313" key="2">
    <source>
        <dbReference type="Proteomes" id="UP001241110"/>
    </source>
</evidence>
<dbReference type="InterPro" id="IPR046155">
    <property type="entry name" value="DUF6157"/>
</dbReference>
<accession>A0AAE3QRQ1</accession>
<protein>
    <submittedName>
        <fullName evidence="1">DUF6157 family protein</fullName>
    </submittedName>
</protein>
<dbReference type="RefSeq" id="WP_313980457.1">
    <property type="nucleotide sequence ID" value="NZ_JASJOS010000006.1"/>
</dbReference>